<evidence type="ECO:0000313" key="4">
    <source>
        <dbReference type="Proteomes" id="UP001203945"/>
    </source>
</evidence>
<dbReference type="Proteomes" id="UP001203945">
    <property type="component" value="Unassembled WGS sequence"/>
</dbReference>
<dbReference type="Gene3D" id="2.30.30.40">
    <property type="entry name" value="SH3 Domains"/>
    <property type="match status" value="1"/>
</dbReference>
<evidence type="ECO:0000313" key="3">
    <source>
        <dbReference type="EMBL" id="MCQ0971086.1"/>
    </source>
</evidence>
<dbReference type="RefSeq" id="WP_255330100.1">
    <property type="nucleotide sequence ID" value="NZ_JAKZEU010000004.1"/>
</dbReference>
<evidence type="ECO:0000256" key="1">
    <source>
        <dbReference type="SAM" id="SignalP"/>
    </source>
</evidence>
<accession>A0ABT1MW79</accession>
<comment type="caution">
    <text evidence="3">The sequence shown here is derived from an EMBL/GenBank/DDBJ whole genome shotgun (WGS) entry which is preliminary data.</text>
</comment>
<gene>
    <name evidence="3" type="ORF">MLD63_11695</name>
</gene>
<name>A0ABT1MW79_9RHOB</name>
<evidence type="ECO:0000259" key="2">
    <source>
        <dbReference type="Pfam" id="PF08239"/>
    </source>
</evidence>
<proteinExistence type="predicted"/>
<protein>
    <submittedName>
        <fullName evidence="3">SH3 domain-containing protein</fullName>
    </submittedName>
</protein>
<keyword evidence="4" id="KW-1185">Reference proteome</keyword>
<feature type="domain" description="SH3b" evidence="2">
    <location>
        <begin position="38"/>
        <end position="90"/>
    </location>
</feature>
<feature type="signal peptide" evidence="1">
    <location>
        <begin position="1"/>
        <end position="19"/>
    </location>
</feature>
<organism evidence="3 4">
    <name type="scientific">Paracoccus albicereus</name>
    <dbReference type="NCBI Taxonomy" id="2922394"/>
    <lineage>
        <taxon>Bacteria</taxon>
        <taxon>Pseudomonadati</taxon>
        <taxon>Pseudomonadota</taxon>
        <taxon>Alphaproteobacteria</taxon>
        <taxon>Rhodobacterales</taxon>
        <taxon>Paracoccaceae</taxon>
        <taxon>Paracoccus</taxon>
    </lineage>
</organism>
<reference evidence="3 4" key="1">
    <citation type="submission" date="2022-03" db="EMBL/GenBank/DDBJ databases">
        <authorList>
            <person name="He Y."/>
        </authorList>
    </citation>
    <scope>NUCLEOTIDE SEQUENCE [LARGE SCALE GENOMIC DNA]</scope>
    <source>
        <strain evidence="3 4">TK19116</strain>
    </source>
</reference>
<dbReference type="Pfam" id="PF08239">
    <property type="entry name" value="SH3_3"/>
    <property type="match status" value="1"/>
</dbReference>
<feature type="chain" id="PRO_5046741747" evidence="1">
    <location>
        <begin position="20"/>
        <end position="205"/>
    </location>
</feature>
<sequence length="205" mass="22191">MFRHAIALILSLAATPSFATQEYILPTLFDLTGVAEGDVLNIRAAPDASSSILGGIFPGATRIEVIEERGGWGRVNTGERAGWVNMRYLKYRTDVWEDGTLPDSLSCFGTEPFWSLAADGDAMVMSTSGEAERRFENATILGRGVFRDPTRAVAADGLVTTMIPQICSDGMSDRLFGLRAELVLTGDRPRLLSGCCTIQPQPQSD</sequence>
<dbReference type="EMBL" id="JAKZEU010000004">
    <property type="protein sequence ID" value="MCQ0971086.1"/>
    <property type="molecule type" value="Genomic_DNA"/>
</dbReference>
<keyword evidence="1" id="KW-0732">Signal</keyword>
<dbReference type="InterPro" id="IPR003646">
    <property type="entry name" value="SH3-like_bac-type"/>
</dbReference>